<sequence length="393" mass="43935">MPMSRDEEDHVTMAIRQHRNTTPLTRRSDQGSRGSPWRHQQQQVYFHLAHQTWNEQANVPTFDLPGELHDQVGADGRYRNPTEYLNRLHGQGGQRDFYGHSANNGYGDRHQFNPQNQAVPDEYEANVPGQTDEDREYSQSLRAAFPLGTAISTSVVDRVPLVSDDPNGALTTATGLYERYVWDSLQDVYYGPAVTNYGTLSLVVCHERGCAFQKRMNTDVATGPFRAKISGRGVTFTALNHRLAYLVDASGLEPTAERIETINYDHSMRVFWSNSDREMGVFRDCVELMNRSRSHTTENGDDIWMVGGVRIKQTSRGDVQVSRGSGELVIRCSSGGKICVATPNVKMGASWDPSNYFYAIMGQKSTRGCADGFAVKNGTQEAGFDHRGRLTLP</sequence>
<dbReference type="Proteomes" id="UP000821853">
    <property type="component" value="Chromosome 1"/>
</dbReference>
<proteinExistence type="predicted"/>
<dbReference type="EMBL" id="JABSTR010000001">
    <property type="protein sequence ID" value="KAH9360305.1"/>
    <property type="molecule type" value="Genomic_DNA"/>
</dbReference>
<accession>A0A9J6FD85</accession>
<keyword evidence="3" id="KW-1185">Reference proteome</keyword>
<evidence type="ECO:0000256" key="1">
    <source>
        <dbReference type="SAM" id="MobiDB-lite"/>
    </source>
</evidence>
<dbReference type="GO" id="GO:0005615">
    <property type="term" value="C:extracellular space"/>
    <property type="evidence" value="ECO:0007669"/>
    <property type="project" value="TreeGrafter"/>
</dbReference>
<dbReference type="OrthoDB" id="6287170at2759"/>
<reference evidence="2 3" key="1">
    <citation type="journal article" date="2020" name="Cell">
        <title>Large-Scale Comparative Analyses of Tick Genomes Elucidate Their Genetic Diversity and Vector Capacities.</title>
        <authorList>
            <consortium name="Tick Genome and Microbiome Consortium (TIGMIC)"/>
            <person name="Jia N."/>
            <person name="Wang J."/>
            <person name="Shi W."/>
            <person name="Du L."/>
            <person name="Sun Y."/>
            <person name="Zhan W."/>
            <person name="Jiang J.F."/>
            <person name="Wang Q."/>
            <person name="Zhang B."/>
            <person name="Ji P."/>
            <person name="Bell-Sakyi L."/>
            <person name="Cui X.M."/>
            <person name="Yuan T.T."/>
            <person name="Jiang B.G."/>
            <person name="Yang W.F."/>
            <person name="Lam T.T."/>
            <person name="Chang Q.C."/>
            <person name="Ding S.J."/>
            <person name="Wang X.J."/>
            <person name="Zhu J.G."/>
            <person name="Ruan X.D."/>
            <person name="Zhao L."/>
            <person name="Wei J.T."/>
            <person name="Ye R.Z."/>
            <person name="Que T.C."/>
            <person name="Du C.H."/>
            <person name="Zhou Y.H."/>
            <person name="Cheng J.X."/>
            <person name="Dai P.F."/>
            <person name="Guo W.B."/>
            <person name="Han X.H."/>
            <person name="Huang E.J."/>
            <person name="Li L.F."/>
            <person name="Wei W."/>
            <person name="Gao Y.C."/>
            <person name="Liu J.Z."/>
            <person name="Shao H.Z."/>
            <person name="Wang X."/>
            <person name="Wang C.C."/>
            <person name="Yang T.C."/>
            <person name="Huo Q.B."/>
            <person name="Li W."/>
            <person name="Chen H.Y."/>
            <person name="Chen S.E."/>
            <person name="Zhou L.G."/>
            <person name="Ni X.B."/>
            <person name="Tian J.H."/>
            <person name="Sheng Y."/>
            <person name="Liu T."/>
            <person name="Pan Y.S."/>
            <person name="Xia L.Y."/>
            <person name="Li J."/>
            <person name="Zhao F."/>
            <person name="Cao W.C."/>
        </authorList>
    </citation>
    <scope>NUCLEOTIDE SEQUENCE [LARGE SCALE GENOMIC DNA]</scope>
    <source>
        <strain evidence="2">HaeL-2018</strain>
    </source>
</reference>
<comment type="caution">
    <text evidence="2">The sequence shown here is derived from an EMBL/GenBank/DDBJ whole genome shotgun (WGS) entry which is preliminary data.</text>
</comment>
<dbReference type="PANTHER" id="PTHR39075:SF1">
    <property type="entry name" value="FI19908P1"/>
    <property type="match status" value="1"/>
</dbReference>
<evidence type="ECO:0000313" key="3">
    <source>
        <dbReference type="Proteomes" id="UP000821853"/>
    </source>
</evidence>
<name>A0A9J6FD85_HAELO</name>
<dbReference type="VEuPathDB" id="VectorBase:HLOH_065070"/>
<dbReference type="PANTHER" id="PTHR39075">
    <property type="entry name" value="FI19908P1"/>
    <property type="match status" value="1"/>
</dbReference>
<dbReference type="AlphaFoldDB" id="A0A9J6FD85"/>
<gene>
    <name evidence="2" type="ORF">HPB48_022584</name>
</gene>
<organism evidence="2 3">
    <name type="scientific">Haemaphysalis longicornis</name>
    <name type="common">Bush tick</name>
    <dbReference type="NCBI Taxonomy" id="44386"/>
    <lineage>
        <taxon>Eukaryota</taxon>
        <taxon>Metazoa</taxon>
        <taxon>Ecdysozoa</taxon>
        <taxon>Arthropoda</taxon>
        <taxon>Chelicerata</taxon>
        <taxon>Arachnida</taxon>
        <taxon>Acari</taxon>
        <taxon>Parasitiformes</taxon>
        <taxon>Ixodida</taxon>
        <taxon>Ixodoidea</taxon>
        <taxon>Ixodidae</taxon>
        <taxon>Haemaphysalinae</taxon>
        <taxon>Haemaphysalis</taxon>
    </lineage>
</organism>
<evidence type="ECO:0000313" key="2">
    <source>
        <dbReference type="EMBL" id="KAH9360305.1"/>
    </source>
</evidence>
<feature type="region of interest" description="Disordered" evidence="1">
    <location>
        <begin position="16"/>
        <end position="39"/>
    </location>
</feature>
<protein>
    <submittedName>
        <fullName evidence="2">Uncharacterized protein</fullName>
    </submittedName>
</protein>